<sequence length="432" mass="46855">MGQAPETPQDDLPAIAFTLTDQMVAIAVWTAVGPSIAAFVLAAVVLILAILLYRRTATRRTLQRHSFVMLMAVLAMSLLNNASFILEVLLTGPTPWCSISVVVNISASNCWHPSQMKPTLNEISGLFMEFVVMLIAINLQLVFVHRLITRGWVKWYLVGSLVASVVIVIPSVASGVWGWDVLTGGCYTAIRDPHRRLVWHMTAIYGWVILATFVAIVSTLVVLGTLFFHSFHRRKVLSITQITHNTVFDDAARSVAWRISLYPCIMIFVGGISAASDLLIDTSGGIMTYSSFVLWCVYGVVSGLPPVLFALLAITVDPSLTAALRLTIKSFKSIDGFNATGLASSSPVTFASTFPNAYELQVTTPQNSHPTSGAVTTSPGICVQSHADNFSKREAHGNETNLNDQQPGDQPEGQQPTVAVLMMAMEGSLELM</sequence>
<gene>
    <name evidence="2" type="ORF">JAAARDRAFT_70242</name>
</gene>
<dbReference type="STRING" id="933084.A0A067PRD9"/>
<evidence type="ECO:0000313" key="2">
    <source>
        <dbReference type="EMBL" id="KDQ57334.1"/>
    </source>
</evidence>
<feature type="transmembrane region" description="Helical" evidence="1">
    <location>
        <begin position="123"/>
        <end position="143"/>
    </location>
</feature>
<feature type="transmembrane region" description="Helical" evidence="1">
    <location>
        <begin position="155"/>
        <end position="179"/>
    </location>
</feature>
<dbReference type="Proteomes" id="UP000027265">
    <property type="component" value="Unassembled WGS sequence"/>
</dbReference>
<feature type="transmembrane region" description="Helical" evidence="1">
    <location>
        <begin position="26"/>
        <end position="53"/>
    </location>
</feature>
<reference evidence="3" key="1">
    <citation type="journal article" date="2014" name="Proc. Natl. Acad. Sci. U.S.A.">
        <title>Extensive sampling of basidiomycete genomes demonstrates inadequacy of the white-rot/brown-rot paradigm for wood decay fungi.</title>
        <authorList>
            <person name="Riley R."/>
            <person name="Salamov A.A."/>
            <person name="Brown D.W."/>
            <person name="Nagy L.G."/>
            <person name="Floudas D."/>
            <person name="Held B.W."/>
            <person name="Levasseur A."/>
            <person name="Lombard V."/>
            <person name="Morin E."/>
            <person name="Otillar R."/>
            <person name="Lindquist E.A."/>
            <person name="Sun H."/>
            <person name="LaButti K.M."/>
            <person name="Schmutz J."/>
            <person name="Jabbour D."/>
            <person name="Luo H."/>
            <person name="Baker S.E."/>
            <person name="Pisabarro A.G."/>
            <person name="Walton J.D."/>
            <person name="Blanchette R.A."/>
            <person name="Henrissat B."/>
            <person name="Martin F."/>
            <person name="Cullen D."/>
            <person name="Hibbett D.S."/>
            <person name="Grigoriev I.V."/>
        </authorList>
    </citation>
    <scope>NUCLEOTIDE SEQUENCE [LARGE SCALE GENOMIC DNA]</scope>
    <source>
        <strain evidence="3">MUCL 33604</strain>
    </source>
</reference>
<dbReference type="EMBL" id="KL197720">
    <property type="protein sequence ID" value="KDQ57334.1"/>
    <property type="molecule type" value="Genomic_DNA"/>
</dbReference>
<dbReference type="OrthoDB" id="3251871at2759"/>
<feature type="transmembrane region" description="Helical" evidence="1">
    <location>
        <begin position="204"/>
        <end position="228"/>
    </location>
</feature>
<keyword evidence="3" id="KW-1185">Reference proteome</keyword>
<keyword evidence="1" id="KW-0812">Transmembrane</keyword>
<keyword evidence="1" id="KW-0472">Membrane</keyword>
<name>A0A067PRD9_9AGAM</name>
<evidence type="ECO:0008006" key="4">
    <source>
        <dbReference type="Google" id="ProtNLM"/>
    </source>
</evidence>
<feature type="transmembrane region" description="Helical" evidence="1">
    <location>
        <begin position="65"/>
        <end position="86"/>
    </location>
</feature>
<keyword evidence="1" id="KW-1133">Transmembrane helix</keyword>
<dbReference type="InParanoid" id="A0A067PRD9"/>
<accession>A0A067PRD9</accession>
<evidence type="ECO:0000313" key="3">
    <source>
        <dbReference type="Proteomes" id="UP000027265"/>
    </source>
</evidence>
<dbReference type="HOGENOM" id="CLU_047278_1_0_1"/>
<evidence type="ECO:0000256" key="1">
    <source>
        <dbReference type="SAM" id="Phobius"/>
    </source>
</evidence>
<protein>
    <recommendedName>
        <fullName evidence="4">G-protein coupled receptors family 2 profile 2 domain-containing protein</fullName>
    </recommendedName>
</protein>
<dbReference type="AlphaFoldDB" id="A0A067PRD9"/>
<proteinExistence type="predicted"/>
<organism evidence="2 3">
    <name type="scientific">Jaapia argillacea MUCL 33604</name>
    <dbReference type="NCBI Taxonomy" id="933084"/>
    <lineage>
        <taxon>Eukaryota</taxon>
        <taxon>Fungi</taxon>
        <taxon>Dikarya</taxon>
        <taxon>Basidiomycota</taxon>
        <taxon>Agaricomycotina</taxon>
        <taxon>Agaricomycetes</taxon>
        <taxon>Agaricomycetidae</taxon>
        <taxon>Jaapiales</taxon>
        <taxon>Jaapiaceae</taxon>
        <taxon>Jaapia</taxon>
    </lineage>
</organism>
<feature type="transmembrane region" description="Helical" evidence="1">
    <location>
        <begin position="261"/>
        <end position="280"/>
    </location>
</feature>
<feature type="transmembrane region" description="Helical" evidence="1">
    <location>
        <begin position="292"/>
        <end position="316"/>
    </location>
</feature>